<protein>
    <recommendedName>
        <fullName evidence="5">DUF2339 domain-containing protein</fullName>
    </recommendedName>
</protein>
<proteinExistence type="predicted"/>
<feature type="transmembrane region" description="Helical" evidence="2">
    <location>
        <begin position="327"/>
        <end position="348"/>
    </location>
</feature>
<dbReference type="PATRIC" id="fig|1549748.8.peg.3856"/>
<feature type="transmembrane region" description="Helical" evidence="2">
    <location>
        <begin position="522"/>
        <end position="544"/>
    </location>
</feature>
<evidence type="ECO:0000256" key="1">
    <source>
        <dbReference type="SAM" id="MobiDB-lite"/>
    </source>
</evidence>
<feature type="transmembrane region" description="Helical" evidence="2">
    <location>
        <begin position="446"/>
        <end position="464"/>
    </location>
</feature>
<feature type="transmembrane region" description="Helical" evidence="2">
    <location>
        <begin position="230"/>
        <end position="247"/>
    </location>
</feature>
<feature type="transmembrane region" description="Helical" evidence="2">
    <location>
        <begin position="914"/>
        <end position="934"/>
    </location>
</feature>
<dbReference type="InterPro" id="IPR014600">
    <property type="entry name" value="UCP035905_mem"/>
</dbReference>
<dbReference type="STRING" id="1549748.WH95_09170"/>
<feature type="compositionally biased region" description="Polar residues" evidence="1">
    <location>
        <begin position="75"/>
        <end position="85"/>
    </location>
</feature>
<feature type="transmembrane region" description="Helical" evidence="2">
    <location>
        <begin position="301"/>
        <end position="320"/>
    </location>
</feature>
<dbReference type="AlphaFoldDB" id="A0A0M2R6D3"/>
<feature type="transmembrane region" description="Helical" evidence="2">
    <location>
        <begin position="279"/>
        <end position="295"/>
    </location>
</feature>
<evidence type="ECO:0008006" key="5">
    <source>
        <dbReference type="Google" id="ProtNLM"/>
    </source>
</evidence>
<accession>A0A0M2R6D3</accession>
<feature type="transmembrane region" description="Helical" evidence="2">
    <location>
        <begin position="791"/>
        <end position="811"/>
    </location>
</feature>
<sequence length="952" mass="103815">MLVQGGVVDEVLLVLLGILILFGGPILAFIALYKIGGLRSEIFALKLKIQNLEKQAVPATTAAKPVTPSQEKALDSNTKVQSDPLQTPPPTDKQPTSSEETETSGPETDAQKSSNEKPTEQQAEQQDKQPVAARSIAEAMESYSSEKSPWKSFEEAFTRQWLVWLGSLTVIIGGVFLIKYSIENDLLSPGFRVTCGVLFGLALMFGGEWLRRRPIEQAIAALKPNHVPPALTAAGLAITYGSIYAAYGLYDLIPPLIAFILLTIVAIAGLGLSLLQGPLIAAMGMAGAFVIPILVSTGNSSAWALFSYLSFITASALAVVRYQNWWWLGWMSLAGSVLWQLIWMTAAWKGGNVYPLALHQILMIGLFIAPRYEDFLTSVKNLKHPFDFIGKLSPEKTLGLSAITSVLALQVILLSMDNFSTASLVFFFIIAGGLGYGALKLRHCEALLTAISLVALYIIARYPFPGSIELPETFYVSGQEAGTLINPIIPPELNFYLLLSGFIAVIAATLGFRSLGKTRTPVYMATLSVTVPLLAFLFVYLRVSALGADLAWSLLALVLAGLCFMAAKQVLPKRSETGMEPVLGVYALAVLAALGIAFAIAFEKSGLTIALALLLPSAGWVASQIRIPFIRPSILFIAVIVVLRLVALNHFDPVIPREEVDALWLLYSFGIPALAFAGAAYYFKREKDDQLVTILESGALAIGVALVSLEIRYLANDNNLYAQYYMPLEQSLQSLSWLITGAFLYYRNRLVPRLVSNWGSKILLSMAGAQILVFQSLIFNPVFTNEFVGNWPLFNQLSLAYLIPGLIAIIIYREARNQGHTKFMPWIGGIAVWLVFLDLTLEVRRAFHPLAMASGDILNAEGYSYSAAWLIFAGALLAVGIIRDISKIRHLSLGLVLLVTTKVFLWDMSALSGLYRVASFIGLGLCLIGIGFLYQRFVYPIGSAPEEKKLST</sequence>
<feature type="transmembrane region" description="Helical" evidence="2">
    <location>
        <begin position="823"/>
        <end position="843"/>
    </location>
</feature>
<feature type="transmembrane region" description="Helical" evidence="2">
    <location>
        <begin position="758"/>
        <end position="779"/>
    </location>
</feature>
<feature type="transmembrane region" description="Helical" evidence="2">
    <location>
        <begin position="608"/>
        <end position="627"/>
    </location>
</feature>
<evidence type="ECO:0000313" key="3">
    <source>
        <dbReference type="EMBL" id="KKJ77211.1"/>
    </source>
</evidence>
<feature type="compositionally biased region" description="Low complexity" evidence="1">
    <location>
        <begin position="57"/>
        <end position="68"/>
    </location>
</feature>
<feature type="transmembrane region" description="Helical" evidence="2">
    <location>
        <begin position="190"/>
        <end position="210"/>
    </location>
</feature>
<dbReference type="InterPro" id="IPR019286">
    <property type="entry name" value="DUF2339_TM"/>
</dbReference>
<feature type="transmembrane region" description="Helical" evidence="2">
    <location>
        <begin position="583"/>
        <end position="602"/>
    </location>
</feature>
<feature type="transmembrane region" description="Helical" evidence="2">
    <location>
        <begin position="12"/>
        <end position="33"/>
    </location>
</feature>
<feature type="transmembrane region" description="Helical" evidence="2">
    <location>
        <begin position="161"/>
        <end position="178"/>
    </location>
</feature>
<feature type="transmembrane region" description="Helical" evidence="2">
    <location>
        <begin position="495"/>
        <end position="515"/>
    </location>
</feature>
<reference evidence="3 4" key="1">
    <citation type="submission" date="2015-03" db="EMBL/GenBank/DDBJ databases">
        <title>Genome sequence of Kiloniella sp. P1-1, isolated from the gut microflora of Pacific white shrimp, Penaeus vannamei.</title>
        <authorList>
            <person name="Shao Z."/>
            <person name="Wang L."/>
            <person name="Li X."/>
        </authorList>
    </citation>
    <scope>NUCLEOTIDE SEQUENCE [LARGE SCALE GENOMIC DNA]</scope>
    <source>
        <strain evidence="3 4">P1-1</strain>
    </source>
</reference>
<keyword evidence="4" id="KW-1185">Reference proteome</keyword>
<dbReference type="Pfam" id="PF10101">
    <property type="entry name" value="DUF2339"/>
    <property type="match status" value="1"/>
</dbReference>
<feature type="transmembrane region" description="Helical" evidence="2">
    <location>
        <begin position="695"/>
        <end position="715"/>
    </location>
</feature>
<feature type="transmembrane region" description="Helical" evidence="2">
    <location>
        <begin position="727"/>
        <end position="746"/>
    </location>
</feature>
<keyword evidence="2" id="KW-1133">Transmembrane helix</keyword>
<dbReference type="EMBL" id="LANI01000005">
    <property type="protein sequence ID" value="KKJ77211.1"/>
    <property type="molecule type" value="Genomic_DNA"/>
</dbReference>
<feature type="transmembrane region" description="Helical" evidence="2">
    <location>
        <begin position="550"/>
        <end position="571"/>
    </location>
</feature>
<gene>
    <name evidence="3" type="ORF">WH95_09170</name>
</gene>
<dbReference type="Proteomes" id="UP000034491">
    <property type="component" value="Unassembled WGS sequence"/>
</dbReference>
<dbReference type="PANTHER" id="PTHR38434:SF1">
    <property type="entry name" value="BLL2549 PROTEIN"/>
    <property type="match status" value="1"/>
</dbReference>
<keyword evidence="2" id="KW-0812">Transmembrane</keyword>
<feature type="transmembrane region" description="Helical" evidence="2">
    <location>
        <begin position="422"/>
        <end position="439"/>
    </location>
</feature>
<dbReference type="PANTHER" id="PTHR38434">
    <property type="entry name" value="BLL2549 PROTEIN"/>
    <property type="match status" value="1"/>
</dbReference>
<organism evidence="3 4">
    <name type="scientific">Kiloniella litopenaei</name>
    <dbReference type="NCBI Taxonomy" id="1549748"/>
    <lineage>
        <taxon>Bacteria</taxon>
        <taxon>Pseudomonadati</taxon>
        <taxon>Pseudomonadota</taxon>
        <taxon>Alphaproteobacteria</taxon>
        <taxon>Rhodospirillales</taxon>
        <taxon>Kiloniellaceae</taxon>
        <taxon>Kiloniella</taxon>
    </lineage>
</organism>
<keyword evidence="2" id="KW-0472">Membrane</keyword>
<dbReference type="PIRSF" id="PIRSF035905">
    <property type="entry name" value="UCP035905_mp"/>
    <property type="match status" value="1"/>
</dbReference>
<feature type="transmembrane region" description="Helical" evidence="2">
    <location>
        <begin position="253"/>
        <end position="272"/>
    </location>
</feature>
<feature type="transmembrane region" description="Helical" evidence="2">
    <location>
        <begin position="863"/>
        <end position="882"/>
    </location>
</feature>
<comment type="caution">
    <text evidence="3">The sequence shown here is derived from an EMBL/GenBank/DDBJ whole genome shotgun (WGS) entry which is preliminary data.</text>
</comment>
<feature type="region of interest" description="Disordered" evidence="1">
    <location>
        <begin position="57"/>
        <end position="133"/>
    </location>
</feature>
<feature type="transmembrane region" description="Helical" evidence="2">
    <location>
        <begin position="663"/>
        <end position="683"/>
    </location>
</feature>
<evidence type="ECO:0000256" key="2">
    <source>
        <dbReference type="SAM" id="Phobius"/>
    </source>
</evidence>
<name>A0A0M2R6D3_9PROT</name>
<evidence type="ECO:0000313" key="4">
    <source>
        <dbReference type="Proteomes" id="UP000034491"/>
    </source>
</evidence>
<feature type="transmembrane region" description="Helical" evidence="2">
    <location>
        <begin position="634"/>
        <end position="651"/>
    </location>
</feature>